<gene>
    <name evidence="3" type="ORF">K0B96_09500</name>
</gene>
<evidence type="ECO:0000313" key="3">
    <source>
        <dbReference type="EMBL" id="QYM77562.1"/>
    </source>
</evidence>
<name>A0A8F9TT16_9BACT</name>
<dbReference type="GO" id="GO:0016757">
    <property type="term" value="F:glycosyltransferase activity"/>
    <property type="evidence" value="ECO:0007669"/>
    <property type="project" value="UniProtKB-KW"/>
</dbReference>
<dbReference type="Gene3D" id="3.40.50.2000">
    <property type="entry name" value="Glycogen Phosphorylase B"/>
    <property type="match status" value="1"/>
</dbReference>
<dbReference type="AlphaFoldDB" id="A0A8F9TT16"/>
<dbReference type="PANTHER" id="PTHR46401:SF2">
    <property type="entry name" value="GLYCOSYLTRANSFERASE WBBK-RELATED"/>
    <property type="match status" value="1"/>
</dbReference>
<protein>
    <submittedName>
        <fullName evidence="3">Glycosyltransferase</fullName>
        <ecNumber evidence="3">2.4.-.-</ecNumber>
    </submittedName>
</protein>
<dbReference type="EMBL" id="CP080507">
    <property type="protein sequence ID" value="QYM77562.1"/>
    <property type="molecule type" value="Genomic_DNA"/>
</dbReference>
<sequence>MIFYDVTKAGRGGPRSGLMRTSERVRIALGAAVTPVRWGEWDPRVMGESDWFLTAELFAPDERVGMNAFLAAQGARTAALYHDAIPMKLPHVTWPQSVARHPHYLKMLGQFGRVLANSEASRGELEHYWRWLGRENAPAVTALTLGADFDGQPRQAGPEPEERVSLLCVGIIEPRKNQLLLLEACERVWREGLDFRLHVAGRMNPHFGRATVAAIKAARRRGRAVVWHEAPDDAALRKLYRGASVAVFPTQAEGCGLPVVEALWQGVPCVCSDLPVLREHERGGGCVYVRSGEVDAWAEAVRAVVGQAELRRQLRAAAATRPLPTWADTARQVRAALGC</sequence>
<accession>A0A8F9TT16</accession>
<reference evidence="3" key="1">
    <citation type="submission" date="2021-08" db="EMBL/GenBank/DDBJ databases">
        <title>Genome of a novel bacterium of the phylum Verrucomicrobia, Oleiharenicola sp. KSB-15.</title>
        <authorList>
            <person name="Chung J.-H."/>
            <person name="Ahn J.-H."/>
            <person name="Yoon Y."/>
            <person name="Kim D.-Y."/>
            <person name="An S.-H."/>
            <person name="Park I."/>
            <person name="Yeon J."/>
        </authorList>
    </citation>
    <scope>NUCLEOTIDE SEQUENCE</scope>
    <source>
        <strain evidence="3">KSB-15</strain>
    </source>
</reference>
<evidence type="ECO:0000259" key="2">
    <source>
        <dbReference type="Pfam" id="PF00534"/>
    </source>
</evidence>
<evidence type="ECO:0000313" key="4">
    <source>
        <dbReference type="Proteomes" id="UP000825051"/>
    </source>
</evidence>
<keyword evidence="1 3" id="KW-0808">Transferase</keyword>
<keyword evidence="4" id="KW-1185">Reference proteome</keyword>
<dbReference type="SUPFAM" id="SSF53756">
    <property type="entry name" value="UDP-Glycosyltransferase/glycogen phosphorylase"/>
    <property type="match status" value="1"/>
</dbReference>
<dbReference type="Pfam" id="PF00534">
    <property type="entry name" value="Glycos_transf_1"/>
    <property type="match status" value="1"/>
</dbReference>
<dbReference type="Proteomes" id="UP000825051">
    <property type="component" value="Chromosome"/>
</dbReference>
<dbReference type="RefSeq" id="WP_220160667.1">
    <property type="nucleotide sequence ID" value="NZ_CP080507.1"/>
</dbReference>
<keyword evidence="3" id="KW-0328">Glycosyltransferase</keyword>
<feature type="domain" description="Glycosyl transferase family 1" evidence="2">
    <location>
        <begin position="154"/>
        <end position="319"/>
    </location>
</feature>
<proteinExistence type="predicted"/>
<dbReference type="PANTHER" id="PTHR46401">
    <property type="entry name" value="GLYCOSYLTRANSFERASE WBBK-RELATED"/>
    <property type="match status" value="1"/>
</dbReference>
<dbReference type="EC" id="2.4.-.-" evidence="3"/>
<evidence type="ECO:0000256" key="1">
    <source>
        <dbReference type="ARBA" id="ARBA00022679"/>
    </source>
</evidence>
<dbReference type="KEGG" id="ole:K0B96_09500"/>
<dbReference type="InterPro" id="IPR001296">
    <property type="entry name" value="Glyco_trans_1"/>
</dbReference>
<organism evidence="3 4">
    <name type="scientific">Horticoccus luteus</name>
    <dbReference type="NCBI Taxonomy" id="2862869"/>
    <lineage>
        <taxon>Bacteria</taxon>
        <taxon>Pseudomonadati</taxon>
        <taxon>Verrucomicrobiota</taxon>
        <taxon>Opitutia</taxon>
        <taxon>Opitutales</taxon>
        <taxon>Opitutaceae</taxon>
        <taxon>Horticoccus</taxon>
    </lineage>
</organism>